<dbReference type="AlphaFoldDB" id="A0A918UIP2"/>
<reference evidence="2" key="2">
    <citation type="submission" date="2020-09" db="EMBL/GenBank/DDBJ databases">
        <authorList>
            <person name="Sun Q."/>
            <person name="Kim S."/>
        </authorList>
    </citation>
    <scope>NUCLEOTIDE SEQUENCE</scope>
    <source>
        <strain evidence="2">KCTC 12368</strain>
    </source>
</reference>
<accession>A0A918UIP2</accession>
<dbReference type="Proteomes" id="UP000619457">
    <property type="component" value="Unassembled WGS sequence"/>
</dbReference>
<dbReference type="RefSeq" id="WP_018474412.1">
    <property type="nucleotide sequence ID" value="NZ_BMWX01000001.1"/>
</dbReference>
<gene>
    <name evidence="2" type="ORF">GCM10007049_03470</name>
</gene>
<name>A0A918UIP2_9BACT</name>
<evidence type="ECO:0000256" key="1">
    <source>
        <dbReference type="PROSITE-ProRule" id="PRU00339"/>
    </source>
</evidence>
<organism evidence="2 3">
    <name type="scientific">Echinicola pacifica</name>
    <dbReference type="NCBI Taxonomy" id="346377"/>
    <lineage>
        <taxon>Bacteria</taxon>
        <taxon>Pseudomonadati</taxon>
        <taxon>Bacteroidota</taxon>
        <taxon>Cytophagia</taxon>
        <taxon>Cytophagales</taxon>
        <taxon>Cyclobacteriaceae</taxon>
        <taxon>Echinicola</taxon>
    </lineage>
</organism>
<dbReference type="InterPro" id="IPR019734">
    <property type="entry name" value="TPR_rpt"/>
</dbReference>
<evidence type="ECO:0000313" key="2">
    <source>
        <dbReference type="EMBL" id="GGZ14809.1"/>
    </source>
</evidence>
<reference evidence="2" key="1">
    <citation type="journal article" date="2014" name="Int. J. Syst. Evol. Microbiol.">
        <title>Complete genome sequence of Corynebacterium casei LMG S-19264T (=DSM 44701T), isolated from a smear-ripened cheese.</title>
        <authorList>
            <consortium name="US DOE Joint Genome Institute (JGI-PGF)"/>
            <person name="Walter F."/>
            <person name="Albersmeier A."/>
            <person name="Kalinowski J."/>
            <person name="Ruckert C."/>
        </authorList>
    </citation>
    <scope>NUCLEOTIDE SEQUENCE</scope>
    <source>
        <strain evidence="2">KCTC 12368</strain>
    </source>
</reference>
<dbReference type="Gene3D" id="1.25.40.10">
    <property type="entry name" value="Tetratricopeptide repeat domain"/>
    <property type="match status" value="1"/>
</dbReference>
<keyword evidence="3" id="KW-1185">Reference proteome</keyword>
<comment type="caution">
    <text evidence="2">The sequence shown here is derived from an EMBL/GenBank/DDBJ whole genome shotgun (WGS) entry which is preliminary data.</text>
</comment>
<feature type="repeat" description="TPR" evidence="1">
    <location>
        <begin position="23"/>
        <end position="56"/>
    </location>
</feature>
<dbReference type="EMBL" id="BMWX01000001">
    <property type="protein sequence ID" value="GGZ14809.1"/>
    <property type="molecule type" value="Genomic_DNA"/>
</dbReference>
<protein>
    <recommendedName>
        <fullName evidence="4">Tetratricopeptide repeat-containing protein</fullName>
    </recommendedName>
</protein>
<evidence type="ECO:0000313" key="3">
    <source>
        <dbReference type="Proteomes" id="UP000619457"/>
    </source>
</evidence>
<sequence length="113" mass="13656">MSDTTNTRKESLLQYIKEDPQAPFNYYALALEYLKEDKEDDALKYFNILLEQHPDYLPTYYHAAALYTEYNMLEEARHTYEKGVDLAYKQQDFHARRELQNAFQNFLFEHDLE</sequence>
<dbReference type="PROSITE" id="PS50005">
    <property type="entry name" value="TPR"/>
    <property type="match status" value="1"/>
</dbReference>
<proteinExistence type="predicted"/>
<dbReference type="SUPFAM" id="SSF48452">
    <property type="entry name" value="TPR-like"/>
    <property type="match status" value="1"/>
</dbReference>
<evidence type="ECO:0008006" key="4">
    <source>
        <dbReference type="Google" id="ProtNLM"/>
    </source>
</evidence>
<dbReference type="InterPro" id="IPR011990">
    <property type="entry name" value="TPR-like_helical_dom_sf"/>
</dbReference>
<keyword evidence="1" id="KW-0802">TPR repeat</keyword>